<dbReference type="GO" id="GO:0004820">
    <property type="term" value="F:glycine-tRNA ligase activity"/>
    <property type="evidence" value="ECO:0007669"/>
    <property type="project" value="TreeGrafter"/>
</dbReference>
<reference evidence="7" key="1">
    <citation type="submission" date="2013-04" db="EMBL/GenBank/DDBJ databases">
        <title>The Genome Sequence of Fonticula alba ATCC 38817.</title>
        <authorList>
            <consortium name="The Broad Institute Genomics Platform"/>
            <person name="Russ C."/>
            <person name="Cuomo C."/>
            <person name="Burger G."/>
            <person name="Gray M.W."/>
            <person name="Holland P.W.H."/>
            <person name="King N."/>
            <person name="Lang F.B.F."/>
            <person name="Roger A.J."/>
            <person name="Ruiz-Trillo I."/>
            <person name="Brown M."/>
            <person name="Walker B."/>
            <person name="Young S."/>
            <person name="Zeng Q."/>
            <person name="Gargeya S."/>
            <person name="Fitzgerald M."/>
            <person name="Haas B."/>
            <person name="Abouelleil A."/>
            <person name="Allen A.W."/>
            <person name="Alvarado L."/>
            <person name="Arachchi H.M."/>
            <person name="Berlin A.M."/>
            <person name="Chapman S.B."/>
            <person name="Gainer-Dewar J."/>
            <person name="Goldberg J."/>
            <person name="Griggs A."/>
            <person name="Gujja S."/>
            <person name="Hansen M."/>
            <person name="Howarth C."/>
            <person name="Imamovic A."/>
            <person name="Ireland A."/>
            <person name="Larimer J."/>
            <person name="McCowan C."/>
            <person name="Murphy C."/>
            <person name="Pearson M."/>
            <person name="Poon T.W."/>
            <person name="Priest M."/>
            <person name="Roberts A."/>
            <person name="Saif S."/>
            <person name="Shea T."/>
            <person name="Sisk P."/>
            <person name="Sykes S."/>
            <person name="Wortman J."/>
            <person name="Nusbaum C."/>
            <person name="Birren B."/>
        </authorList>
    </citation>
    <scope>NUCLEOTIDE SEQUENCE [LARGE SCALE GENOMIC DNA]</scope>
    <source>
        <strain evidence="7">ATCC 38817</strain>
    </source>
</reference>
<dbReference type="Pfam" id="PF00587">
    <property type="entry name" value="tRNA-synt_2b"/>
    <property type="match status" value="1"/>
</dbReference>
<dbReference type="EMBL" id="KB932203">
    <property type="protein sequence ID" value="KCV71377.1"/>
    <property type="molecule type" value="Genomic_DNA"/>
</dbReference>
<dbReference type="AlphaFoldDB" id="A0A058ZD62"/>
<dbReference type="InterPro" id="IPR006195">
    <property type="entry name" value="aa-tRNA-synth_II"/>
</dbReference>
<gene>
    <name evidence="7" type="ORF">H696_02328</name>
</gene>
<keyword evidence="1" id="KW-0436">Ligase</keyword>
<proteinExistence type="predicted"/>
<keyword evidence="8" id="KW-1185">Reference proteome</keyword>
<keyword evidence="4" id="KW-0030">Aminoacyl-tRNA synthetase</keyword>
<keyword evidence="2" id="KW-0547">Nucleotide-binding</keyword>
<dbReference type="GO" id="GO:0005737">
    <property type="term" value="C:cytoplasm"/>
    <property type="evidence" value="ECO:0007669"/>
    <property type="project" value="TreeGrafter"/>
</dbReference>
<dbReference type="Gene3D" id="3.40.50.800">
    <property type="entry name" value="Anticodon-binding domain"/>
    <property type="match status" value="1"/>
</dbReference>
<evidence type="ECO:0000313" key="7">
    <source>
        <dbReference type="EMBL" id="KCV71377.1"/>
    </source>
</evidence>
<dbReference type="GeneID" id="20527053"/>
<keyword evidence="3" id="KW-0067">ATP-binding</keyword>
<dbReference type="GO" id="GO:0006426">
    <property type="term" value="P:glycyl-tRNA aminoacylation"/>
    <property type="evidence" value="ECO:0007669"/>
    <property type="project" value="TreeGrafter"/>
</dbReference>
<dbReference type="InterPro" id="IPR036621">
    <property type="entry name" value="Anticodon-bd_dom_sf"/>
</dbReference>
<dbReference type="STRING" id="691883.A0A058ZD62"/>
<feature type="compositionally biased region" description="Pro residues" evidence="5">
    <location>
        <begin position="578"/>
        <end position="587"/>
    </location>
</feature>
<dbReference type="InterPro" id="IPR045864">
    <property type="entry name" value="aa-tRNA-synth_II/BPL/LPL"/>
</dbReference>
<dbReference type="OMA" id="LELQFFT"/>
<evidence type="ECO:0000313" key="8">
    <source>
        <dbReference type="Proteomes" id="UP000030693"/>
    </source>
</evidence>
<dbReference type="InterPro" id="IPR004154">
    <property type="entry name" value="Anticodon-bd"/>
</dbReference>
<dbReference type="Gene3D" id="3.30.930.10">
    <property type="entry name" value="Bira Bifunctional Protein, Domain 2"/>
    <property type="match status" value="2"/>
</dbReference>
<evidence type="ECO:0000256" key="3">
    <source>
        <dbReference type="ARBA" id="ARBA00022840"/>
    </source>
</evidence>
<dbReference type="InterPro" id="IPR027031">
    <property type="entry name" value="Gly-tRNA_synthase/POLG2"/>
</dbReference>
<evidence type="ECO:0000259" key="6">
    <source>
        <dbReference type="PROSITE" id="PS50862"/>
    </source>
</evidence>
<sequence>MTSPAAFPRLLSHLKSRGFLFPSAPLYNGLAGVYDFGPLGTLLKNNIRDRWWRDLVVSRPDVQPLDSAILTHRSTLRASGHLDNFTDPMCEAALSGARFRSDKSAPVAVTRCERTARDVIEIRPGAGDGDAPGGRAPDSRLAAAWAEQIRQQLAPGARVDVRGGTITLYPVTVADGHLVLEAATEAESAIKVPYFGVAEPGTNSPFLRGAPRPFNLMFRTSLGAVDPLGEVQTLLGALDRGASPPAGSSTAGDILRTLDQSTVYLRPETAQGIFQQFPNVCASQGAGVKLPFGIAQVGKAFRNEIRTEQSIFRTAEFEQLEMEWFCHPADGPAWYRYWRDERTAWWRRLLANRPEDIRVNEALREAGGAEAAGLAHYAQACADIEYRFPWGWDELEGVADRGTFDLDSHQAASGQDLAVTPHVVSHAGPDFQPFVPRVIEPSAGLSRAVLAVLCDAYTEVVDPGTGAEGSGGKARRPDPRVVLRLHPSVAPIKAAVLPVVRRPELVRRARAIAAHLRRAGLLVQVDVARSIGRRYVRQDAIGTPWCITIDRETVESDGGREWPGARPGDLGTEEGVPIPGPGAPSPGLPEPDWGALQPGATVTLRNRDTGEQTRVAVRDLVSLVARGTGIPVYLDEVD</sequence>
<protein>
    <recommendedName>
        <fullName evidence="6">Aminoacyl-transfer RNA synthetases class-II family profile domain-containing protein</fullName>
    </recommendedName>
</protein>
<evidence type="ECO:0000256" key="1">
    <source>
        <dbReference type="ARBA" id="ARBA00022598"/>
    </source>
</evidence>
<organism evidence="7">
    <name type="scientific">Fonticula alba</name>
    <name type="common">Slime mold</name>
    <dbReference type="NCBI Taxonomy" id="691883"/>
    <lineage>
        <taxon>Eukaryota</taxon>
        <taxon>Rotosphaerida</taxon>
        <taxon>Fonticulaceae</taxon>
        <taxon>Fonticula</taxon>
    </lineage>
</organism>
<dbReference type="eggNOG" id="KOG2298">
    <property type="taxonomic scope" value="Eukaryota"/>
</dbReference>
<dbReference type="PROSITE" id="PS50862">
    <property type="entry name" value="AA_TRNA_LIGASE_II"/>
    <property type="match status" value="1"/>
</dbReference>
<name>A0A058ZD62_FONAL</name>
<dbReference type="SUPFAM" id="SSF52954">
    <property type="entry name" value="Class II aaRS ABD-related"/>
    <property type="match status" value="1"/>
</dbReference>
<dbReference type="Proteomes" id="UP000030693">
    <property type="component" value="Unassembled WGS sequence"/>
</dbReference>
<evidence type="ECO:0000256" key="5">
    <source>
        <dbReference type="SAM" id="MobiDB-lite"/>
    </source>
</evidence>
<dbReference type="RefSeq" id="XP_009494500.1">
    <property type="nucleotide sequence ID" value="XM_009496225.1"/>
</dbReference>
<evidence type="ECO:0000256" key="4">
    <source>
        <dbReference type="ARBA" id="ARBA00023146"/>
    </source>
</evidence>
<dbReference type="GO" id="GO:0005524">
    <property type="term" value="F:ATP binding"/>
    <property type="evidence" value="ECO:0007669"/>
    <property type="project" value="UniProtKB-KW"/>
</dbReference>
<accession>A0A058ZD62</accession>
<dbReference type="PANTHER" id="PTHR10745:SF8">
    <property type="entry name" value="DNA POLYMERASE SUBUNIT GAMMA-2, MITOCHONDRIAL"/>
    <property type="match status" value="1"/>
</dbReference>
<feature type="domain" description="Aminoacyl-transfer RNA synthetases class-II family profile" evidence="6">
    <location>
        <begin position="227"/>
        <end position="463"/>
    </location>
</feature>
<evidence type="ECO:0000256" key="2">
    <source>
        <dbReference type="ARBA" id="ARBA00022741"/>
    </source>
</evidence>
<dbReference type="OrthoDB" id="57698at2759"/>
<feature type="region of interest" description="Disordered" evidence="5">
    <location>
        <begin position="556"/>
        <end position="587"/>
    </location>
</feature>
<dbReference type="SUPFAM" id="SSF55681">
    <property type="entry name" value="Class II aaRS and biotin synthetases"/>
    <property type="match status" value="1"/>
</dbReference>
<dbReference type="Pfam" id="PF03129">
    <property type="entry name" value="HGTP_anticodon"/>
    <property type="match status" value="1"/>
</dbReference>
<dbReference type="NCBIfam" id="NF003211">
    <property type="entry name" value="PRK04173.1"/>
    <property type="match status" value="1"/>
</dbReference>
<dbReference type="InterPro" id="IPR002314">
    <property type="entry name" value="aa-tRNA-synt_IIb"/>
</dbReference>
<dbReference type="PANTHER" id="PTHR10745">
    <property type="entry name" value="GLYCYL-TRNA SYNTHETASE/DNA POLYMERASE SUBUNIT GAMMA-2"/>
    <property type="match status" value="1"/>
</dbReference>
<dbReference type="PRINTS" id="PR01043">
    <property type="entry name" value="TRNASYNTHGLY"/>
</dbReference>